<reference evidence="2" key="1">
    <citation type="submission" date="2020-12" db="EMBL/GenBank/DDBJ databases">
        <title>WGS assembly of Carya illinoinensis cv. Pawnee.</title>
        <authorList>
            <person name="Platts A."/>
            <person name="Shu S."/>
            <person name="Wright S."/>
            <person name="Barry K."/>
            <person name="Edger P."/>
            <person name="Pires J.C."/>
            <person name="Schmutz J."/>
        </authorList>
    </citation>
    <scope>NUCLEOTIDE SEQUENCE</scope>
    <source>
        <tissue evidence="2">Leaf</tissue>
    </source>
</reference>
<keyword evidence="3" id="KW-1185">Reference proteome</keyword>
<evidence type="ECO:0000313" key="3">
    <source>
        <dbReference type="Proteomes" id="UP000811609"/>
    </source>
</evidence>
<accession>A0A8T1QCY6</accession>
<feature type="region of interest" description="Disordered" evidence="1">
    <location>
        <begin position="140"/>
        <end position="160"/>
    </location>
</feature>
<protein>
    <submittedName>
        <fullName evidence="2">Uncharacterized protein</fullName>
    </submittedName>
</protein>
<gene>
    <name evidence="2" type="ORF">CIPAW_05G006600</name>
</gene>
<dbReference type="Proteomes" id="UP000811609">
    <property type="component" value="Chromosome 5"/>
</dbReference>
<evidence type="ECO:0000313" key="2">
    <source>
        <dbReference type="EMBL" id="KAG6652440.1"/>
    </source>
</evidence>
<name>A0A8T1QCY6_CARIL</name>
<evidence type="ECO:0000256" key="1">
    <source>
        <dbReference type="SAM" id="MobiDB-lite"/>
    </source>
</evidence>
<dbReference type="EMBL" id="CM031813">
    <property type="protein sequence ID" value="KAG6652440.1"/>
    <property type="molecule type" value="Genomic_DNA"/>
</dbReference>
<proteinExistence type="predicted"/>
<comment type="caution">
    <text evidence="2">The sequence shown here is derived from an EMBL/GenBank/DDBJ whole genome shotgun (WGS) entry which is preliminary data.</text>
</comment>
<sequence>MLIRRCAFRTALSKRGVIRIRKLKVELRARSAEIDGGLVVGPRGLLSSVEGAEPDTGLPLRVSDLRCPLAPGPLPDSPVVLLRPSLRHSHFRFLLILHLFLNLILRREKVIATETTTDAADLTGVGIGGRRRVEDDWIRGEVGSGGRRGSRRRAGDDFGEGGDHDGELLLGGKAARRLVSRWRFGEFGSVKGLTLHVREWVRVAVREAFTGFW</sequence>
<organism evidence="2 3">
    <name type="scientific">Carya illinoinensis</name>
    <name type="common">Pecan</name>
    <dbReference type="NCBI Taxonomy" id="32201"/>
    <lineage>
        <taxon>Eukaryota</taxon>
        <taxon>Viridiplantae</taxon>
        <taxon>Streptophyta</taxon>
        <taxon>Embryophyta</taxon>
        <taxon>Tracheophyta</taxon>
        <taxon>Spermatophyta</taxon>
        <taxon>Magnoliopsida</taxon>
        <taxon>eudicotyledons</taxon>
        <taxon>Gunneridae</taxon>
        <taxon>Pentapetalae</taxon>
        <taxon>rosids</taxon>
        <taxon>fabids</taxon>
        <taxon>Fagales</taxon>
        <taxon>Juglandaceae</taxon>
        <taxon>Carya</taxon>
    </lineage>
</organism>
<dbReference type="AlphaFoldDB" id="A0A8T1QCY6"/>